<dbReference type="InterPro" id="IPR035914">
    <property type="entry name" value="Sperma_CUB_dom_sf"/>
</dbReference>
<dbReference type="InterPro" id="IPR018114">
    <property type="entry name" value="TRYPSIN_HIS"/>
</dbReference>
<dbReference type="InterPro" id="IPR036055">
    <property type="entry name" value="LDL_receptor-like_sf"/>
</dbReference>
<dbReference type="Gene3D" id="2.60.120.290">
    <property type="entry name" value="Spermadhesin, CUB domain"/>
    <property type="match status" value="1"/>
</dbReference>
<comment type="caution">
    <text evidence="10">The sequence shown here is derived from an EMBL/GenBank/DDBJ whole genome shotgun (WGS) entry which is preliminary data.</text>
</comment>
<dbReference type="PROSITE" id="PS50240">
    <property type="entry name" value="TRYPSIN_DOM"/>
    <property type="match status" value="1"/>
</dbReference>
<keyword evidence="4 6" id="KW-1015">Disulfide bond</keyword>
<dbReference type="Proteomes" id="UP001054945">
    <property type="component" value="Unassembled WGS sequence"/>
</dbReference>
<dbReference type="SUPFAM" id="SSF49854">
    <property type="entry name" value="Spermadhesin, CUB domain"/>
    <property type="match status" value="1"/>
</dbReference>
<name>A0AAV4MKA6_CAEEX</name>
<dbReference type="PANTHER" id="PTHR24252:SF7">
    <property type="entry name" value="HYALIN"/>
    <property type="match status" value="1"/>
</dbReference>
<evidence type="ECO:0000256" key="5">
    <source>
        <dbReference type="PROSITE-ProRule" id="PRU00059"/>
    </source>
</evidence>
<organism evidence="10 11">
    <name type="scientific">Caerostris extrusa</name>
    <name type="common">Bark spider</name>
    <name type="synonym">Caerostris bankana</name>
    <dbReference type="NCBI Taxonomy" id="172846"/>
    <lineage>
        <taxon>Eukaryota</taxon>
        <taxon>Metazoa</taxon>
        <taxon>Ecdysozoa</taxon>
        <taxon>Arthropoda</taxon>
        <taxon>Chelicerata</taxon>
        <taxon>Arachnida</taxon>
        <taxon>Araneae</taxon>
        <taxon>Araneomorphae</taxon>
        <taxon>Entelegynae</taxon>
        <taxon>Araneoidea</taxon>
        <taxon>Araneidae</taxon>
        <taxon>Caerostris</taxon>
    </lineage>
</organism>
<dbReference type="SUPFAM" id="SSF57424">
    <property type="entry name" value="LDL receptor-like module"/>
    <property type="match status" value="1"/>
</dbReference>
<comment type="caution">
    <text evidence="5">Lacks conserved residue(s) required for the propagation of feature annotation.</text>
</comment>
<dbReference type="SMART" id="SM00192">
    <property type="entry name" value="LDLa"/>
    <property type="match status" value="1"/>
</dbReference>
<dbReference type="CDD" id="cd00112">
    <property type="entry name" value="LDLa"/>
    <property type="match status" value="1"/>
</dbReference>
<dbReference type="CDD" id="cd00190">
    <property type="entry name" value="Tryp_SPc"/>
    <property type="match status" value="1"/>
</dbReference>
<feature type="domain" description="Peptidase S1" evidence="9">
    <location>
        <begin position="220"/>
        <end position="469"/>
    </location>
</feature>
<evidence type="ECO:0000259" key="9">
    <source>
        <dbReference type="PROSITE" id="PS50240"/>
    </source>
</evidence>
<dbReference type="InterPro" id="IPR009003">
    <property type="entry name" value="Peptidase_S1_PA"/>
</dbReference>
<dbReference type="SMART" id="SM00020">
    <property type="entry name" value="Tryp_SPc"/>
    <property type="match status" value="1"/>
</dbReference>
<evidence type="ECO:0000259" key="8">
    <source>
        <dbReference type="PROSITE" id="PS01180"/>
    </source>
</evidence>
<dbReference type="GO" id="GO:0004252">
    <property type="term" value="F:serine-type endopeptidase activity"/>
    <property type="evidence" value="ECO:0007669"/>
    <property type="project" value="InterPro"/>
</dbReference>
<dbReference type="AlphaFoldDB" id="A0AAV4MKA6"/>
<dbReference type="GO" id="GO:0006508">
    <property type="term" value="P:proteolysis"/>
    <property type="evidence" value="ECO:0007669"/>
    <property type="project" value="UniProtKB-KW"/>
</dbReference>
<dbReference type="Gene3D" id="2.40.10.10">
    <property type="entry name" value="Trypsin-like serine proteases"/>
    <property type="match status" value="1"/>
</dbReference>
<protein>
    <submittedName>
        <fullName evidence="10">Plasminogen</fullName>
    </submittedName>
</protein>
<keyword evidence="11" id="KW-1185">Reference proteome</keyword>
<dbReference type="CDD" id="cd00041">
    <property type="entry name" value="CUB"/>
    <property type="match status" value="1"/>
</dbReference>
<dbReference type="FunFam" id="2.40.10.10:FF:000003">
    <property type="entry name" value="Transmembrane serine protease 3"/>
    <property type="match status" value="1"/>
</dbReference>
<evidence type="ECO:0000313" key="10">
    <source>
        <dbReference type="EMBL" id="GIX72662.1"/>
    </source>
</evidence>
<evidence type="ECO:0000256" key="6">
    <source>
        <dbReference type="PROSITE-ProRule" id="PRU00124"/>
    </source>
</evidence>
<reference evidence="10 11" key="1">
    <citation type="submission" date="2021-06" db="EMBL/GenBank/DDBJ databases">
        <title>Caerostris extrusa draft genome.</title>
        <authorList>
            <person name="Kono N."/>
            <person name="Arakawa K."/>
        </authorList>
    </citation>
    <scope>NUCLEOTIDE SEQUENCE [LARGE SCALE GENOMIC DNA]</scope>
</reference>
<dbReference type="EMBL" id="BPLR01002335">
    <property type="protein sequence ID" value="GIX72662.1"/>
    <property type="molecule type" value="Genomic_DNA"/>
</dbReference>
<dbReference type="InterPro" id="IPR043504">
    <property type="entry name" value="Peptidase_S1_PA_chymotrypsin"/>
</dbReference>
<dbReference type="GO" id="GO:0009566">
    <property type="term" value="P:fertilization"/>
    <property type="evidence" value="ECO:0007669"/>
    <property type="project" value="UniProtKB-ARBA"/>
</dbReference>
<proteinExistence type="predicted"/>
<dbReference type="PANTHER" id="PTHR24252">
    <property type="entry name" value="ACROSIN-RELATED"/>
    <property type="match status" value="1"/>
</dbReference>
<dbReference type="InterPro" id="IPR001314">
    <property type="entry name" value="Peptidase_S1A"/>
</dbReference>
<dbReference type="Pfam" id="PF00089">
    <property type="entry name" value="Trypsin"/>
    <property type="match status" value="1"/>
</dbReference>
<gene>
    <name evidence="10" type="primary">PLG</name>
    <name evidence="10" type="ORF">CEXT_775251</name>
</gene>
<dbReference type="PROSITE" id="PS00135">
    <property type="entry name" value="TRYPSIN_SER"/>
    <property type="match status" value="1"/>
</dbReference>
<feature type="disulfide bond" evidence="6">
    <location>
        <begin position="180"/>
        <end position="195"/>
    </location>
</feature>
<dbReference type="SMART" id="SM00042">
    <property type="entry name" value="CUB"/>
    <property type="match status" value="1"/>
</dbReference>
<evidence type="ECO:0000256" key="2">
    <source>
        <dbReference type="ARBA" id="ARBA00022801"/>
    </source>
</evidence>
<dbReference type="InterPro" id="IPR000859">
    <property type="entry name" value="CUB_dom"/>
</dbReference>
<dbReference type="SUPFAM" id="SSF50494">
    <property type="entry name" value="Trypsin-like serine proteases"/>
    <property type="match status" value="1"/>
</dbReference>
<dbReference type="InterPro" id="IPR002172">
    <property type="entry name" value="LDrepeatLR_classA_rpt"/>
</dbReference>
<keyword evidence="1 7" id="KW-0645">Protease</keyword>
<evidence type="ECO:0000256" key="1">
    <source>
        <dbReference type="ARBA" id="ARBA00022670"/>
    </source>
</evidence>
<evidence type="ECO:0000256" key="4">
    <source>
        <dbReference type="ARBA" id="ARBA00023157"/>
    </source>
</evidence>
<keyword evidence="2 7" id="KW-0378">Hydrolase</keyword>
<dbReference type="PROSITE" id="PS01180">
    <property type="entry name" value="CUB"/>
    <property type="match status" value="1"/>
</dbReference>
<feature type="domain" description="CUB" evidence="8">
    <location>
        <begin position="35"/>
        <end position="155"/>
    </location>
</feature>
<dbReference type="PROSITE" id="PS50068">
    <property type="entry name" value="LDLRA_2"/>
    <property type="match status" value="1"/>
</dbReference>
<feature type="disulfide bond" evidence="6">
    <location>
        <begin position="168"/>
        <end position="186"/>
    </location>
</feature>
<dbReference type="FunFam" id="2.60.120.290:FF:000005">
    <property type="entry name" value="Procollagen C-endopeptidase enhancer 1"/>
    <property type="match status" value="1"/>
</dbReference>
<accession>A0AAV4MKA6</accession>
<evidence type="ECO:0000256" key="7">
    <source>
        <dbReference type="RuleBase" id="RU363034"/>
    </source>
</evidence>
<sequence length="472" mass="52677">MRFLIKTEEIFQDVGLLLCPIFFTGNFLAIDLSACYGRPKVINALLALRGDVYSPGYEEGINYPDDLYCQYTISAPFGFRIRLKFVDLDIEAFDLCDRDAIEIYEGVSPESPVHGIFCGNSTYPDLISIANKLHIVFRSDFMVGKKGFHLQYHASVSQNMCKFGEKACRNRNCFTPAQECNGNDDCGDGTDEEECGLPLVTSECGKRPGKSYLNIGHDRVVGGREAAPGSWPWQADLQLSFYHPNGHMCGGTLVNAEWVVTAAHCFMRNQMPHEWRVHFANHHKFYKDADEIIRFVDRIIVYPELTDDELLDFQLEELTHDIALMKLNAPLKLSDKVLPGCLPKQGYELQTGTKCIATGWGTTRGSGSSHVLKEVDLWIETTKTCEGEYGPINNQTQICVSNREGLQDVCHGDSGGPLVCEYDGKWHTMGATSHGTAGNMEGGLCGMTGSYTVYSKVADKVEWIEKMINKYS</sequence>
<dbReference type="Gene3D" id="4.10.400.10">
    <property type="entry name" value="Low-density Lipoprotein Receptor"/>
    <property type="match status" value="1"/>
</dbReference>
<evidence type="ECO:0000256" key="3">
    <source>
        <dbReference type="ARBA" id="ARBA00022825"/>
    </source>
</evidence>
<dbReference type="InterPro" id="IPR001254">
    <property type="entry name" value="Trypsin_dom"/>
</dbReference>
<keyword evidence="3 7" id="KW-0720">Serine protease</keyword>
<evidence type="ECO:0000313" key="11">
    <source>
        <dbReference type="Proteomes" id="UP001054945"/>
    </source>
</evidence>
<feature type="disulfide bond" evidence="6">
    <location>
        <begin position="161"/>
        <end position="173"/>
    </location>
</feature>
<dbReference type="Pfam" id="PF00431">
    <property type="entry name" value="CUB"/>
    <property type="match status" value="1"/>
</dbReference>
<dbReference type="InterPro" id="IPR033116">
    <property type="entry name" value="TRYPSIN_SER"/>
</dbReference>
<dbReference type="PROSITE" id="PS00134">
    <property type="entry name" value="TRYPSIN_HIS"/>
    <property type="match status" value="1"/>
</dbReference>
<dbReference type="PRINTS" id="PR00722">
    <property type="entry name" value="CHYMOTRYPSIN"/>
</dbReference>